<feature type="compositionally biased region" description="Polar residues" evidence="1">
    <location>
        <begin position="258"/>
        <end position="273"/>
    </location>
</feature>
<comment type="caution">
    <text evidence="2">The sequence shown here is derived from an EMBL/GenBank/DDBJ whole genome shotgun (WGS) entry which is preliminary data.</text>
</comment>
<feature type="compositionally biased region" description="Basic and acidic residues" evidence="1">
    <location>
        <begin position="376"/>
        <end position="394"/>
    </location>
</feature>
<feature type="compositionally biased region" description="Polar residues" evidence="1">
    <location>
        <begin position="31"/>
        <end position="47"/>
    </location>
</feature>
<feature type="compositionally biased region" description="Basic and acidic residues" evidence="1">
    <location>
        <begin position="1430"/>
        <end position="1440"/>
    </location>
</feature>
<feature type="compositionally biased region" description="Polar residues" evidence="1">
    <location>
        <begin position="464"/>
        <end position="473"/>
    </location>
</feature>
<proteinExistence type="predicted"/>
<dbReference type="OMA" id="PRPDWAM"/>
<gene>
    <name evidence="2" type="ORF">TRAPUB_6282</name>
</gene>
<dbReference type="OrthoDB" id="3058872at2759"/>
<feature type="region of interest" description="Disordered" evidence="1">
    <location>
        <begin position="1"/>
        <end position="740"/>
    </location>
</feature>
<evidence type="ECO:0000313" key="3">
    <source>
        <dbReference type="Proteomes" id="UP000184267"/>
    </source>
</evidence>
<feature type="compositionally biased region" description="Polar residues" evidence="1">
    <location>
        <begin position="1"/>
        <end position="10"/>
    </location>
</feature>
<feature type="compositionally biased region" description="Polar residues" evidence="1">
    <location>
        <begin position="285"/>
        <end position="294"/>
    </location>
</feature>
<feature type="region of interest" description="Disordered" evidence="1">
    <location>
        <begin position="1410"/>
        <end position="1442"/>
    </location>
</feature>
<feature type="compositionally biased region" description="Polar residues" evidence="1">
    <location>
        <begin position="536"/>
        <end position="545"/>
    </location>
</feature>
<feature type="compositionally biased region" description="Low complexity" evidence="1">
    <location>
        <begin position="928"/>
        <end position="942"/>
    </location>
</feature>
<feature type="compositionally biased region" description="Basic residues" evidence="1">
    <location>
        <begin position="423"/>
        <end position="436"/>
    </location>
</feature>
<dbReference type="EMBL" id="MNAD01001631">
    <property type="protein sequence ID" value="OJT03126.1"/>
    <property type="molecule type" value="Genomic_DNA"/>
</dbReference>
<feature type="region of interest" description="Disordered" evidence="1">
    <location>
        <begin position="992"/>
        <end position="1283"/>
    </location>
</feature>
<feature type="compositionally biased region" description="Low complexity" evidence="1">
    <location>
        <begin position="1043"/>
        <end position="1059"/>
    </location>
</feature>
<feature type="compositionally biased region" description="Low complexity" evidence="1">
    <location>
        <begin position="132"/>
        <end position="146"/>
    </location>
</feature>
<feature type="compositionally biased region" description="Polar residues" evidence="1">
    <location>
        <begin position="396"/>
        <end position="420"/>
    </location>
</feature>
<feature type="region of interest" description="Disordered" evidence="1">
    <location>
        <begin position="907"/>
        <end position="980"/>
    </location>
</feature>
<feature type="compositionally biased region" description="Basic and acidic residues" evidence="1">
    <location>
        <begin position="185"/>
        <end position="255"/>
    </location>
</feature>
<accession>A0A1M2V6L1</accession>
<feature type="region of interest" description="Disordered" evidence="1">
    <location>
        <begin position="753"/>
        <end position="894"/>
    </location>
</feature>
<feature type="compositionally biased region" description="Polar residues" evidence="1">
    <location>
        <begin position="957"/>
        <end position="980"/>
    </location>
</feature>
<dbReference type="Proteomes" id="UP000184267">
    <property type="component" value="Unassembled WGS sequence"/>
</dbReference>
<feature type="compositionally biased region" description="Polar residues" evidence="1">
    <location>
        <begin position="488"/>
        <end position="508"/>
    </location>
</feature>
<evidence type="ECO:0000313" key="2">
    <source>
        <dbReference type="EMBL" id="OJT03126.1"/>
    </source>
</evidence>
<evidence type="ECO:0000256" key="1">
    <source>
        <dbReference type="SAM" id="MobiDB-lite"/>
    </source>
</evidence>
<sequence>MSTRQRTATASRKDAYGLWPDSDSSDRPRQTMASTQRHNVDQGASTESSRKHRSSRRTDPSDPAAHSGHKSSSKDRSSTAQQPQYAVPPSPHPSTTSRTLDTYSDAYVLRAYIKKKTDKRSPRSSNEKVPAPDDAPAPRSAYPSRYDYANPSTYAQPPASTNYYAIPPDQTSRDPTSSSRHHRERTKDREKSSRRDVEKLSMRDYASERSDDRERRRRKEKEAAREKERSSRDRDKHREKDRSRHRDVPVDRRAPDATSIQQAYTQAPASAQRSTDRLPAGYQDQPRTQTQTVQAAPPATPSVPPWTGLTAGGRAPSVQVAPDAGYPSASDREDAPLPIPPPGHRRERSSSKAPRSQRHHVLAQQAAQDSGISSSEQEHSGMERTKVPDRRYVSREQASTLGRGQSSGPSGSENEKTPTVQKERRKHRESSRHKSRTTAGEGPPGPTSSQEIAHAWYSRRDVSGTKQPTTSADSPHRPSAAVPHDTVPMQSGVSYTGKPTSHVGLTSSRPPPQIVSIRAGQGPSDAHAGILLPKNHSATSINRQGDPQAADRAYESRSQPAAQYYQQSAGRSQDTALQTATYPSMHPDGSRAQQHSSVNTGLPSSYQQPVQGYPNSASYSRHAEPNGVTFATGHGSQQAVLPDVVVRPPSAAPTQQDPYSSRQTVGVSQHHHGVVSGQHLQASHDSRARSTPAPTHAANQSHANSASAQQASYSHLHPSVQHPQSDPYRAATGGAGASQQYGVSDLHRILASPAPHASAQAKGASQDTSSRFPVYEDTAGVGGPGGYGSQHATTVYSPPAQAISSRTTAAAGQGYSNASPKRNLTYPGASAPAPTPSVHVNPSNYHGAPTHDTRSPKPPSVTTITQDIVGTRSQGHGTHGRDTSGHQPSPRYDQPAVQLAGDTQYAYASGQPAGHSPSRHHLADPGRSPAVGHAVSVGSAAGTPRHSPSGRLHSSHRNGSNDTITHAAQTKPSPASTFQQQLPHRNSVTNLQSHAASRLDNAPAPRQPNVSSGYPEPARYRSPAPPGYPTQPQSAPNGNSANYSQSYSTQTQTTSYDQYGRPTAHQSRTAQPTDNAYRAQEPPHSAPPTATTMPIPNQRVPPRSAPSPAPTVRPTRLTAVSSPTGKAPSLHPAPPQPTRHQTYPAPAPNPPPFPSAHSRTVSDPQYPGRAPNSAYPSGSLPSRGQPYSMPTANAGLQPPDVLLTPSSLAPSMLPAVSSQVPLDRTTSKTSTKEKEKDSKKLGLLGRGLSLFRSRSSPPKPREVEPPPSAAIREKRQRNVSQPTQPLAQMQAAHVSVKPTSGAHTPQVAVATVSIPAPPQARRENTAPQVPVAAPTPIHGRRSPNGKMFTPFRLVAKRHHTVSTASLDAVDGTVINAMLTGGESTRSSTAGRPSPPLRDPMTAAQEWRNREEYEQQMRGKPRRRRPGVTFDVHEEVPEEGRVPVQKSLKANIAAMQAAAAPAPAPTRQATA</sequence>
<feature type="compositionally biased region" description="Pro residues" evidence="1">
    <location>
        <begin position="1145"/>
        <end position="1154"/>
    </location>
</feature>
<dbReference type="STRING" id="154538.A0A1M2V6L1"/>
<feature type="compositionally biased region" description="Low complexity" evidence="1">
    <location>
        <begin position="696"/>
        <end position="715"/>
    </location>
</feature>
<feature type="region of interest" description="Disordered" evidence="1">
    <location>
        <begin position="1318"/>
        <end position="1345"/>
    </location>
</feature>
<feature type="compositionally biased region" description="Polar residues" evidence="1">
    <location>
        <begin position="652"/>
        <end position="664"/>
    </location>
</feature>
<feature type="compositionally biased region" description="Polar residues" evidence="1">
    <location>
        <begin position="1064"/>
        <end position="1074"/>
    </location>
</feature>
<feature type="compositionally biased region" description="Low complexity" evidence="1">
    <location>
        <begin position="1325"/>
        <end position="1336"/>
    </location>
</feature>
<organism evidence="2 3">
    <name type="scientific">Trametes pubescens</name>
    <name type="common">White-rot fungus</name>
    <dbReference type="NCBI Taxonomy" id="154538"/>
    <lineage>
        <taxon>Eukaryota</taxon>
        <taxon>Fungi</taxon>
        <taxon>Dikarya</taxon>
        <taxon>Basidiomycota</taxon>
        <taxon>Agaricomycotina</taxon>
        <taxon>Agaricomycetes</taxon>
        <taxon>Polyporales</taxon>
        <taxon>Polyporaceae</taxon>
        <taxon>Trametes</taxon>
    </lineage>
</organism>
<feature type="compositionally biased region" description="Low complexity" evidence="1">
    <location>
        <begin position="558"/>
        <end position="569"/>
    </location>
</feature>
<feature type="compositionally biased region" description="Polar residues" evidence="1">
    <location>
        <begin position="150"/>
        <end position="178"/>
    </location>
</feature>
<feature type="compositionally biased region" description="Polar residues" evidence="1">
    <location>
        <begin position="570"/>
        <end position="582"/>
    </location>
</feature>
<keyword evidence="3" id="KW-1185">Reference proteome</keyword>
<feature type="compositionally biased region" description="Polar residues" evidence="1">
    <location>
        <begin position="365"/>
        <end position="375"/>
    </location>
</feature>
<protein>
    <submittedName>
        <fullName evidence="2">Uncharacterized protein</fullName>
    </submittedName>
</protein>
<feature type="compositionally biased region" description="Polar residues" evidence="1">
    <location>
        <begin position="591"/>
        <end position="619"/>
    </location>
</feature>
<feature type="compositionally biased region" description="Polar residues" evidence="1">
    <location>
        <begin position="860"/>
        <end position="876"/>
    </location>
</feature>
<reference evidence="2 3" key="1">
    <citation type="submission" date="2016-10" db="EMBL/GenBank/DDBJ databases">
        <title>Genome sequence of the basidiomycete white-rot fungus Trametes pubescens.</title>
        <authorList>
            <person name="Makela M.R."/>
            <person name="Granchi Z."/>
            <person name="Peng M."/>
            <person name="De Vries R.P."/>
            <person name="Grigoriev I."/>
            <person name="Riley R."/>
            <person name="Hilden K."/>
        </authorList>
    </citation>
    <scope>NUCLEOTIDE SEQUENCE [LARGE SCALE GENOMIC DNA]</scope>
    <source>
        <strain evidence="2 3">FBCC735</strain>
    </source>
</reference>
<feature type="compositionally biased region" description="Low complexity" evidence="1">
    <location>
        <begin position="1241"/>
        <end position="1256"/>
    </location>
</feature>
<feature type="compositionally biased region" description="Basic and acidic residues" evidence="1">
    <location>
        <begin position="1230"/>
        <end position="1240"/>
    </location>
</feature>
<feature type="compositionally biased region" description="Polar residues" evidence="1">
    <location>
        <begin position="790"/>
        <end position="822"/>
    </location>
</feature>
<feature type="compositionally biased region" description="Polar residues" evidence="1">
    <location>
        <begin position="1030"/>
        <end position="1042"/>
    </location>
</feature>
<name>A0A1M2V6L1_TRAPU</name>